<feature type="region of interest" description="Disordered" evidence="2">
    <location>
        <begin position="210"/>
        <end position="246"/>
    </location>
</feature>
<accession>A0A0C9UN26</accession>
<feature type="region of interest" description="Disordered" evidence="2">
    <location>
        <begin position="259"/>
        <end position="292"/>
    </location>
</feature>
<feature type="region of interest" description="Disordered" evidence="2">
    <location>
        <begin position="1130"/>
        <end position="1151"/>
    </location>
</feature>
<organism evidence="3 4">
    <name type="scientific">Sphaerobolus stellatus (strain SS14)</name>
    <dbReference type="NCBI Taxonomy" id="990650"/>
    <lineage>
        <taxon>Eukaryota</taxon>
        <taxon>Fungi</taxon>
        <taxon>Dikarya</taxon>
        <taxon>Basidiomycota</taxon>
        <taxon>Agaricomycotina</taxon>
        <taxon>Agaricomycetes</taxon>
        <taxon>Phallomycetidae</taxon>
        <taxon>Geastrales</taxon>
        <taxon>Sphaerobolaceae</taxon>
        <taxon>Sphaerobolus</taxon>
    </lineage>
</organism>
<evidence type="ECO:0000313" key="4">
    <source>
        <dbReference type="Proteomes" id="UP000054279"/>
    </source>
</evidence>
<feature type="compositionally biased region" description="Low complexity" evidence="2">
    <location>
        <begin position="953"/>
        <end position="968"/>
    </location>
</feature>
<feature type="region of interest" description="Disordered" evidence="2">
    <location>
        <begin position="19"/>
        <end position="74"/>
    </location>
</feature>
<keyword evidence="4" id="KW-1185">Reference proteome</keyword>
<feature type="region of interest" description="Disordered" evidence="2">
    <location>
        <begin position="670"/>
        <end position="821"/>
    </location>
</feature>
<proteinExistence type="predicted"/>
<evidence type="ECO:0000256" key="2">
    <source>
        <dbReference type="SAM" id="MobiDB-lite"/>
    </source>
</evidence>
<sequence length="1151" mass="126482">MGADYQSYIGDGREVAKAFTSLPPMKTRRAAASSSKNAARPPARPPAKAPAKQAIKSASTKAKAATTKAVGKGVADQTIAAPTRDIGKLSANELVELIQAEEAAELERIRAGCRRRKVRQADELEEGFTNDTIEQCRRRLEKLKTSGVNVSCATSDGMSLLPSITDAVPTPAVQPSSDNGLDTAHAHDDSQLIHLKREVRSPDLELDIAGVGNPLSINEPSSSDEEAGTNNPTYQPAPVDQPQPDDFEVVTTNAATAIVSASGSQGGNDGNEDEDRGQGQQTKLKCAEDDEARPGSLMRAQLQVLRNKNSELEQWVTEKAREWNVSNLTITTNMGLDNRERRAINFWNVFQTVFWNQAIEEHEAKQPEGGEELDCEVVSEECREAYAKLRLDREELTEKQLEEIEHKREEIRRRYEELEEEEELRYRQGNTGKLMRQARKELSMRAQWFALRGVLIGGFAVSIDYLDPVSHTLNFTFAGNQSACKFFDNEEVNMAQIIYDFETYCREGELKERQRGEKYNNAQAALRYTMENQGGDKRKSAISEMLRRIWKDATGLHTTRLRWDEWAEDFLKKHKCLVGWPAEVTWPSGPAPYGSIDRGRGGKLLAEALLADEGREIRAEAWTEAEIKLAKSAPRHRLNKDPTWQCIPIVVDQDGNTLLTIGEMDEQTVARANFPKGSSNKKASNVGGRKRKAGVDEDESEGEVSVGRKDSEGEPEEEPQAKRLKKNVKANKAEGPKRGRKEPKSKPKSKPYCNGSDADISSEHPQNAGLGDESAAVEVVVPPKERKQRPRPRMVIPQGVTGEGEGQEQFTERDLGGLAGGGGHVRAQLRGLGVPDRASVAQVDGSWIDVDMQGAMTGMAIVEEDAWQTSDDYGTGPSSGHYVSVGPEMSGGCARGPTQVPDVTLGFVRGTTEVVETVQGFTRGGRQVPIHHAVAAHPVAYSRPLIRPPSTRPPSRGQSRPPSRGQSRMGPATLYDMSTATGGVVHTGYTHVAPLTVPRIRGRSLSLEPQPYADMHGQYVQSPLLNRPSHAMAVYGAPSTSLQAETSTSNVGYAGVNGQGYKMVANRHVPERRTHVTSPTMYLTATPATMHQAATPAMYPAPPALYPSEGSYQRHGPWDAREQNQGYEYRAGQGGQRMPPVHEEGYEYEYK</sequence>
<evidence type="ECO:0000313" key="3">
    <source>
        <dbReference type="EMBL" id="KIJ36264.1"/>
    </source>
</evidence>
<keyword evidence="1" id="KW-0175">Coiled coil</keyword>
<feature type="compositionally biased region" description="Low complexity" evidence="2">
    <location>
        <begin position="49"/>
        <end position="74"/>
    </location>
</feature>
<dbReference type="HOGENOM" id="CLU_276486_0_0_1"/>
<feature type="compositionally biased region" description="Low complexity" evidence="2">
    <location>
        <begin position="30"/>
        <end position="41"/>
    </location>
</feature>
<feature type="compositionally biased region" description="Basic and acidic residues" evidence="2">
    <location>
        <begin position="1140"/>
        <end position="1151"/>
    </location>
</feature>
<evidence type="ECO:0000256" key="1">
    <source>
        <dbReference type="SAM" id="Coils"/>
    </source>
</evidence>
<feature type="region of interest" description="Disordered" evidence="2">
    <location>
        <begin position="939"/>
        <end position="973"/>
    </location>
</feature>
<dbReference type="AlphaFoldDB" id="A0A0C9UN26"/>
<reference evidence="3 4" key="1">
    <citation type="submission" date="2014-06" db="EMBL/GenBank/DDBJ databases">
        <title>Evolutionary Origins and Diversification of the Mycorrhizal Mutualists.</title>
        <authorList>
            <consortium name="DOE Joint Genome Institute"/>
            <consortium name="Mycorrhizal Genomics Consortium"/>
            <person name="Kohler A."/>
            <person name="Kuo A."/>
            <person name="Nagy L.G."/>
            <person name="Floudas D."/>
            <person name="Copeland A."/>
            <person name="Barry K.W."/>
            <person name="Cichocki N."/>
            <person name="Veneault-Fourrey C."/>
            <person name="LaButti K."/>
            <person name="Lindquist E.A."/>
            <person name="Lipzen A."/>
            <person name="Lundell T."/>
            <person name="Morin E."/>
            <person name="Murat C."/>
            <person name="Riley R."/>
            <person name="Ohm R."/>
            <person name="Sun H."/>
            <person name="Tunlid A."/>
            <person name="Henrissat B."/>
            <person name="Grigoriev I.V."/>
            <person name="Hibbett D.S."/>
            <person name="Martin F."/>
        </authorList>
    </citation>
    <scope>NUCLEOTIDE SEQUENCE [LARGE SCALE GENOMIC DNA]</scope>
    <source>
        <strain evidence="3 4">SS14</strain>
    </source>
</reference>
<protein>
    <submittedName>
        <fullName evidence="3">Uncharacterized protein</fullName>
    </submittedName>
</protein>
<feature type="coiled-coil region" evidence="1">
    <location>
        <begin position="379"/>
        <end position="428"/>
    </location>
</feature>
<name>A0A0C9UN26_SPHS4</name>
<dbReference type="Proteomes" id="UP000054279">
    <property type="component" value="Unassembled WGS sequence"/>
</dbReference>
<gene>
    <name evidence="3" type="ORF">M422DRAFT_261409</name>
</gene>
<dbReference type="EMBL" id="KN837180">
    <property type="protein sequence ID" value="KIJ36264.1"/>
    <property type="molecule type" value="Genomic_DNA"/>
</dbReference>
<feature type="compositionally biased region" description="Basic and acidic residues" evidence="2">
    <location>
        <begin position="731"/>
        <end position="745"/>
    </location>
</feature>